<evidence type="ECO:0000313" key="4">
    <source>
        <dbReference type="EMBL" id="TIA61306.1"/>
    </source>
</evidence>
<feature type="region of interest" description="Disordered" evidence="2">
    <location>
        <begin position="129"/>
        <end position="158"/>
    </location>
</feature>
<evidence type="ECO:0000256" key="2">
    <source>
        <dbReference type="SAM" id="MobiDB-lite"/>
    </source>
</evidence>
<organism evidence="4 5">
    <name type="scientific">Aureobasidium pullulans</name>
    <name type="common">Black yeast</name>
    <name type="synonym">Pullularia pullulans</name>
    <dbReference type="NCBI Taxonomy" id="5580"/>
    <lineage>
        <taxon>Eukaryota</taxon>
        <taxon>Fungi</taxon>
        <taxon>Dikarya</taxon>
        <taxon>Ascomycota</taxon>
        <taxon>Pezizomycotina</taxon>
        <taxon>Dothideomycetes</taxon>
        <taxon>Dothideomycetidae</taxon>
        <taxon>Dothideales</taxon>
        <taxon>Saccotheciaceae</taxon>
        <taxon>Aureobasidium</taxon>
    </lineage>
</organism>
<dbReference type="GO" id="GO:0051286">
    <property type="term" value="C:cell tip"/>
    <property type="evidence" value="ECO:0007669"/>
    <property type="project" value="TreeGrafter"/>
</dbReference>
<proteinExistence type="predicted"/>
<feature type="compositionally biased region" description="Basic and acidic residues" evidence="2">
    <location>
        <begin position="243"/>
        <end position="258"/>
    </location>
</feature>
<dbReference type="InterPro" id="IPR051825">
    <property type="entry name" value="SRCIN1"/>
</dbReference>
<evidence type="ECO:0000313" key="5">
    <source>
        <dbReference type="Proteomes" id="UP000304947"/>
    </source>
</evidence>
<feature type="region of interest" description="Disordered" evidence="2">
    <location>
        <begin position="1"/>
        <end position="21"/>
    </location>
</feature>
<dbReference type="GO" id="GO:0005519">
    <property type="term" value="F:cytoskeletal regulatory protein binding"/>
    <property type="evidence" value="ECO:0007669"/>
    <property type="project" value="InterPro"/>
</dbReference>
<dbReference type="PANTHER" id="PTHR22741:SF10">
    <property type="entry name" value="COILED-COIL DOMAIN-CONTAINING PROTEIN CG32809"/>
    <property type="match status" value="1"/>
</dbReference>
<dbReference type="InterPro" id="IPR022782">
    <property type="entry name" value="AIP3-like_C"/>
</dbReference>
<evidence type="ECO:0000259" key="3">
    <source>
        <dbReference type="SMART" id="SM00806"/>
    </source>
</evidence>
<feature type="region of interest" description="Disordered" evidence="2">
    <location>
        <begin position="217"/>
        <end position="258"/>
    </location>
</feature>
<feature type="compositionally biased region" description="Polar residues" evidence="2">
    <location>
        <begin position="129"/>
        <end position="144"/>
    </location>
</feature>
<dbReference type="InterPro" id="IPR005613">
    <property type="entry name" value="AIP3_C"/>
</dbReference>
<accession>A0A4T0DIK3</accession>
<sequence length="480" mass="55084">MSAGSGRTYVNGGKKNLSDDSEKLVTQVDDLQDTVEDLRKDVVQRGVRPLPRQLDVVSKDISTATSGLKKLQEFLKREKPIWTKIWEKELQVVCEDRDLLTMQEELCIDLEDDLEKAAETFALVEQATRQQNLQNAPRSSSRTLNPVALDRGGDPQKARTGVLGEVRALQPNHESRLEAIERAEKARQRELEERRDGEFQKELSSFVEEGKLKKSGGVEEAERLRKLKDERNPTPEAPPRYSQRKEEERTNYEHSCNERRDNENLVLQHDEYLFDPNDFLWAAACKFADVLESREPEITSDYYFSTSDVLVCLFINIDLSIIEDAEYLAKCLVMPLIKFFSRASSFRFAIFVPRPHVEGRKEVPKHLRYVFGTLEELGRSPNLEGASTDMEKKFVIREVRTMRRRSRMDHVQIHADSLEQGFFIAKVDGKDLNEEPLESCRLLQDVQGSKPTERIAIPPRPRANDVGAAWVVRKKGGVWA</sequence>
<dbReference type="SMART" id="SM00806">
    <property type="entry name" value="AIP3"/>
    <property type="match status" value="1"/>
</dbReference>
<dbReference type="Gene3D" id="1.20.58.1540">
    <property type="entry name" value="Actin interacting protein 3, C-terminal domain"/>
    <property type="match status" value="1"/>
</dbReference>
<dbReference type="AlphaFoldDB" id="A0A4T0DIK3"/>
<dbReference type="Proteomes" id="UP000304947">
    <property type="component" value="Unassembled WGS sequence"/>
</dbReference>
<protein>
    <submittedName>
        <fullName evidence="4">AIP3-domain-containing protein</fullName>
    </submittedName>
</protein>
<evidence type="ECO:0000256" key="1">
    <source>
        <dbReference type="ARBA" id="ARBA00023054"/>
    </source>
</evidence>
<dbReference type="Pfam" id="PF03915">
    <property type="entry name" value="AIP3"/>
    <property type="match status" value="1"/>
</dbReference>
<name>A0A4T0DIK3_AURPU</name>
<dbReference type="GO" id="GO:0030010">
    <property type="term" value="P:establishment of cell polarity"/>
    <property type="evidence" value="ECO:0007669"/>
    <property type="project" value="TreeGrafter"/>
</dbReference>
<keyword evidence="1" id="KW-0175">Coiled coil</keyword>
<gene>
    <name evidence="4" type="ORF">D6C83_03110</name>
</gene>
<dbReference type="GO" id="GO:0005737">
    <property type="term" value="C:cytoplasm"/>
    <property type="evidence" value="ECO:0007669"/>
    <property type="project" value="TreeGrafter"/>
</dbReference>
<dbReference type="PANTHER" id="PTHR22741">
    <property type="entry name" value="P140CAP/SNIP-RELATED"/>
    <property type="match status" value="1"/>
</dbReference>
<feature type="compositionally biased region" description="Basic and acidic residues" evidence="2">
    <location>
        <begin position="217"/>
        <end position="233"/>
    </location>
</feature>
<comment type="caution">
    <text evidence="4">The sequence shown here is derived from an EMBL/GenBank/DDBJ whole genome shotgun (WGS) entry which is preliminary data.</text>
</comment>
<reference evidence="4 5" key="1">
    <citation type="submission" date="2018-10" db="EMBL/GenBank/DDBJ databases">
        <title>Fifty Aureobasidium pullulans genomes reveal a recombining polyextremotolerant generalist.</title>
        <authorList>
            <person name="Gostincar C."/>
            <person name="Turk M."/>
            <person name="Zajc J."/>
            <person name="Gunde-Cimerman N."/>
        </authorList>
    </citation>
    <scope>NUCLEOTIDE SEQUENCE [LARGE SCALE GENOMIC DNA]</scope>
    <source>
        <strain evidence="4 5">EXF-3380</strain>
    </source>
</reference>
<feature type="domain" description="Actin interacting protein 3 C-terminal" evidence="3">
    <location>
        <begin position="1"/>
        <end position="230"/>
    </location>
</feature>
<dbReference type="EMBL" id="QZBU01000750">
    <property type="protein sequence ID" value="TIA61306.1"/>
    <property type="molecule type" value="Genomic_DNA"/>
</dbReference>